<dbReference type="Gene3D" id="2.120.10.30">
    <property type="entry name" value="TolB, C-terminal domain"/>
    <property type="match status" value="1"/>
</dbReference>
<dbReference type="AlphaFoldDB" id="A0A1Q2HZJ1"/>
<name>A0A1Q2HZJ1_9CORY</name>
<keyword evidence="1" id="KW-0472">Membrane</keyword>
<reference evidence="3 4" key="1">
    <citation type="submission" date="2016-12" db="EMBL/GenBank/DDBJ databases">
        <authorList>
            <person name="Song W.-J."/>
            <person name="Kurnit D.M."/>
        </authorList>
    </citation>
    <scope>NUCLEOTIDE SEQUENCE [LARGE SCALE GENOMIC DNA]</scope>
    <source>
        <strain evidence="3 4">DSM 30827</strain>
    </source>
</reference>
<proteinExistence type="predicted"/>
<dbReference type="InterPro" id="IPR011042">
    <property type="entry name" value="6-blade_b-propeller_TolB-like"/>
</dbReference>
<dbReference type="SUPFAM" id="SSF50952">
    <property type="entry name" value="Soluble quinoprotein glucose dehydrogenase"/>
    <property type="match status" value="1"/>
</dbReference>
<organism evidence="3 4">
    <name type="scientific">Corynebacterium glaucum</name>
    <dbReference type="NCBI Taxonomy" id="187491"/>
    <lineage>
        <taxon>Bacteria</taxon>
        <taxon>Bacillati</taxon>
        <taxon>Actinomycetota</taxon>
        <taxon>Actinomycetes</taxon>
        <taxon>Mycobacteriales</taxon>
        <taxon>Corynebacteriaceae</taxon>
        <taxon>Corynebacterium</taxon>
    </lineage>
</organism>
<dbReference type="PANTHER" id="PTHR19328">
    <property type="entry name" value="HEDGEHOG-INTERACTING PROTEIN"/>
    <property type="match status" value="1"/>
</dbReference>
<dbReference type="KEGG" id="cgv:CGLAU_11680"/>
<keyword evidence="4" id="KW-1185">Reference proteome</keyword>
<feature type="transmembrane region" description="Helical" evidence="1">
    <location>
        <begin position="26"/>
        <end position="49"/>
    </location>
</feature>
<dbReference type="GO" id="GO:0016491">
    <property type="term" value="F:oxidoreductase activity"/>
    <property type="evidence" value="ECO:0007669"/>
    <property type="project" value="UniProtKB-KW"/>
</dbReference>
<evidence type="ECO:0000313" key="4">
    <source>
        <dbReference type="Proteomes" id="UP000217209"/>
    </source>
</evidence>
<keyword evidence="1" id="KW-0812">Transmembrane</keyword>
<accession>A0A1Q2HZJ1</accession>
<protein>
    <submittedName>
        <fullName evidence="3">Soluble aldose sugar dehydrogenase YliI</fullName>
        <ecNumber evidence="3">1.1.5.-</ecNumber>
    </submittedName>
</protein>
<gene>
    <name evidence="3" type="primary">yliI</name>
    <name evidence="3" type="ORF">CGLAU_11680</name>
</gene>
<evidence type="ECO:0000259" key="2">
    <source>
        <dbReference type="Pfam" id="PF07995"/>
    </source>
</evidence>
<dbReference type="EC" id="1.1.5.-" evidence="3"/>
<sequence>MFVLIVTPLLSASVRGYAREYRPKMWAMSSAVVSLIHTILFSFLSLFGLTSPMSSVPEPSSSILPSSSSLSDMRNFPFEVIKHERHAEGWAMEFLPGTDYLLISDRSGLLQLRDQTTGELREVSGVPEIFHQSEAGLHDVVAAPSFTQDGGLYVSWVRPHDKGAQGVVGCGHLDTATAQLKDLKVIWEQDPDESDGHFSLRMLLIDGFLYVTSGDRRDFTPAQDVRTNQGKTLRLNLDGTPAVGNPFAGQGGRSAEIWSMGHRNPLGIAADESGRIWASEMGPKGGDELNLIVGGENYGWPNASMGSHYDNQPIPDHGPGDGYQAPAAYWKPAISPANLMIYTGELFPEWKGNAFLGGLSGQTIVRMQLNEDGTATQLDKWDMGQRIRALEQAPDGAIWVMEDKGGYLLELRPR</sequence>
<dbReference type="EMBL" id="CP019688">
    <property type="protein sequence ID" value="AQQ16267.1"/>
    <property type="molecule type" value="Genomic_DNA"/>
</dbReference>
<keyword evidence="1" id="KW-1133">Transmembrane helix</keyword>
<evidence type="ECO:0000256" key="1">
    <source>
        <dbReference type="SAM" id="Phobius"/>
    </source>
</evidence>
<dbReference type="Proteomes" id="UP000217209">
    <property type="component" value="Chromosome"/>
</dbReference>
<dbReference type="Pfam" id="PF07995">
    <property type="entry name" value="GSDH"/>
    <property type="match status" value="1"/>
</dbReference>
<dbReference type="InterPro" id="IPR012938">
    <property type="entry name" value="Glc/Sorbosone_DH"/>
</dbReference>
<dbReference type="InterPro" id="IPR011041">
    <property type="entry name" value="Quinoprot_gluc/sorb_DH_b-prop"/>
</dbReference>
<keyword evidence="3" id="KW-0560">Oxidoreductase</keyword>
<dbReference type="PANTHER" id="PTHR19328:SF75">
    <property type="entry name" value="ALDOSE SUGAR DEHYDROGENASE YLII"/>
    <property type="match status" value="1"/>
</dbReference>
<feature type="domain" description="Glucose/Sorbosone dehydrogenase" evidence="2">
    <location>
        <begin position="88"/>
        <end position="407"/>
    </location>
</feature>
<evidence type="ECO:0000313" key="3">
    <source>
        <dbReference type="EMBL" id="AQQ16267.1"/>
    </source>
</evidence>